<feature type="transmembrane region" description="Helical" evidence="1">
    <location>
        <begin position="97"/>
        <end position="116"/>
    </location>
</feature>
<name>A0A5C6A561_9BACT</name>
<keyword evidence="1" id="KW-0812">Transmembrane</keyword>
<feature type="transmembrane region" description="Helical" evidence="1">
    <location>
        <begin position="66"/>
        <end position="90"/>
    </location>
</feature>
<dbReference type="Proteomes" id="UP000316213">
    <property type="component" value="Unassembled WGS sequence"/>
</dbReference>
<accession>A0A5C6A561</accession>
<evidence type="ECO:0000256" key="1">
    <source>
        <dbReference type="SAM" id="Phobius"/>
    </source>
</evidence>
<keyword evidence="3" id="KW-1185">Reference proteome</keyword>
<dbReference type="AlphaFoldDB" id="A0A5C6A561"/>
<dbReference type="EMBL" id="SJPM01000007">
    <property type="protein sequence ID" value="TWT95064.1"/>
    <property type="molecule type" value="Genomic_DNA"/>
</dbReference>
<sequence>MDHSNPYSPTCTTSYSRRPRNWPLLFANTVFAIHVVGGFYALYVWLRPSGRFSSDLVQSIENAVNSVVFVPLFMMLLFGPVTLATLAYYFASHRKRCLRFLTVSLGIASFQFYLALPYARW</sequence>
<feature type="transmembrane region" description="Helical" evidence="1">
    <location>
        <begin position="24"/>
        <end position="46"/>
    </location>
</feature>
<protein>
    <submittedName>
        <fullName evidence="2">Uncharacterized protein</fullName>
    </submittedName>
</protein>
<organism evidence="2 3">
    <name type="scientific">Neorhodopirellula pilleata</name>
    <dbReference type="NCBI Taxonomy" id="2714738"/>
    <lineage>
        <taxon>Bacteria</taxon>
        <taxon>Pseudomonadati</taxon>
        <taxon>Planctomycetota</taxon>
        <taxon>Planctomycetia</taxon>
        <taxon>Pirellulales</taxon>
        <taxon>Pirellulaceae</taxon>
        <taxon>Neorhodopirellula</taxon>
    </lineage>
</organism>
<gene>
    <name evidence="2" type="ORF">Pla100_36450</name>
</gene>
<keyword evidence="1" id="KW-0472">Membrane</keyword>
<evidence type="ECO:0000313" key="3">
    <source>
        <dbReference type="Proteomes" id="UP000316213"/>
    </source>
</evidence>
<proteinExistence type="predicted"/>
<keyword evidence="1" id="KW-1133">Transmembrane helix</keyword>
<evidence type="ECO:0000313" key="2">
    <source>
        <dbReference type="EMBL" id="TWT95064.1"/>
    </source>
</evidence>
<comment type="caution">
    <text evidence="2">The sequence shown here is derived from an EMBL/GenBank/DDBJ whole genome shotgun (WGS) entry which is preliminary data.</text>
</comment>
<reference evidence="2 3" key="1">
    <citation type="submission" date="2019-02" db="EMBL/GenBank/DDBJ databases">
        <title>Deep-cultivation of Planctomycetes and their phenomic and genomic characterization uncovers novel biology.</title>
        <authorList>
            <person name="Wiegand S."/>
            <person name="Jogler M."/>
            <person name="Boedeker C."/>
            <person name="Pinto D."/>
            <person name="Vollmers J."/>
            <person name="Rivas-Marin E."/>
            <person name="Kohn T."/>
            <person name="Peeters S.H."/>
            <person name="Heuer A."/>
            <person name="Rast P."/>
            <person name="Oberbeckmann S."/>
            <person name="Bunk B."/>
            <person name="Jeske O."/>
            <person name="Meyerdierks A."/>
            <person name="Storesund J.E."/>
            <person name="Kallscheuer N."/>
            <person name="Luecker S."/>
            <person name="Lage O.M."/>
            <person name="Pohl T."/>
            <person name="Merkel B.J."/>
            <person name="Hornburger P."/>
            <person name="Mueller R.-W."/>
            <person name="Bruemmer F."/>
            <person name="Labrenz M."/>
            <person name="Spormann A.M."/>
            <person name="Op Den Camp H."/>
            <person name="Overmann J."/>
            <person name="Amann R."/>
            <person name="Jetten M.S.M."/>
            <person name="Mascher T."/>
            <person name="Medema M.H."/>
            <person name="Devos D.P."/>
            <person name="Kaster A.-K."/>
            <person name="Ovreas L."/>
            <person name="Rohde M."/>
            <person name="Galperin M.Y."/>
            <person name="Jogler C."/>
        </authorList>
    </citation>
    <scope>NUCLEOTIDE SEQUENCE [LARGE SCALE GENOMIC DNA]</scope>
    <source>
        <strain evidence="2 3">Pla100</strain>
    </source>
</reference>